<evidence type="ECO:0000313" key="4">
    <source>
        <dbReference type="EMBL" id="TQM67126.1"/>
    </source>
</evidence>
<dbReference type="EMBL" id="VFPO01000001">
    <property type="protein sequence ID" value="TQM67126.1"/>
    <property type="molecule type" value="Genomic_DNA"/>
</dbReference>
<dbReference type="CDD" id="cd04301">
    <property type="entry name" value="NAT_SF"/>
    <property type="match status" value="1"/>
</dbReference>
<feature type="domain" description="N-acetyltransferase" evidence="3">
    <location>
        <begin position="6"/>
        <end position="176"/>
    </location>
</feature>
<gene>
    <name evidence="4" type="ORF">FHX41_0729</name>
</gene>
<dbReference type="GO" id="GO:0016747">
    <property type="term" value="F:acyltransferase activity, transferring groups other than amino-acyl groups"/>
    <property type="evidence" value="ECO:0007669"/>
    <property type="project" value="InterPro"/>
</dbReference>
<dbReference type="InterPro" id="IPR000182">
    <property type="entry name" value="GNAT_dom"/>
</dbReference>
<dbReference type="SUPFAM" id="SSF55729">
    <property type="entry name" value="Acyl-CoA N-acyltransferases (Nat)"/>
    <property type="match status" value="1"/>
</dbReference>
<keyword evidence="2" id="KW-0012">Acyltransferase</keyword>
<accession>A0A543I958</accession>
<protein>
    <submittedName>
        <fullName evidence="4">Acetyltransferase (GNAT) family protein</fullName>
    </submittedName>
</protein>
<dbReference type="Pfam" id="PF13508">
    <property type="entry name" value="Acetyltransf_7"/>
    <property type="match status" value="1"/>
</dbReference>
<reference evidence="4 5" key="1">
    <citation type="submission" date="2019-06" db="EMBL/GenBank/DDBJ databases">
        <title>Sequencing the genomes of 1000 actinobacteria strains.</title>
        <authorList>
            <person name="Klenk H.-P."/>
        </authorList>
    </citation>
    <scope>NUCLEOTIDE SEQUENCE [LARGE SCALE GENOMIC DNA]</scope>
    <source>
        <strain evidence="4 5">DSM 45043</strain>
    </source>
</reference>
<keyword evidence="5" id="KW-1185">Reference proteome</keyword>
<sequence>MDGVLPLDGRATLEISTEVAGLYRDCYAHPPWSETPEELAAYPEKLAASTGREGFAAWIMRDGGRLAGVCYGWPTPADLSGSRIYTTLIRAAGAERAAALTRNSFELAELFVHPAHRRRGLGETLLARAVAGWESAWLITHPGAPAARLYRRLGWRQDVALPADFYPQLPMSVYILDRSEPPATAEKRQAQLDPR</sequence>
<dbReference type="PANTHER" id="PTHR43877">
    <property type="entry name" value="AMINOALKYLPHOSPHONATE N-ACETYLTRANSFERASE-RELATED-RELATED"/>
    <property type="match status" value="1"/>
</dbReference>
<organism evidence="4 5">
    <name type="scientific">Actinomadura hallensis</name>
    <dbReference type="NCBI Taxonomy" id="337895"/>
    <lineage>
        <taxon>Bacteria</taxon>
        <taxon>Bacillati</taxon>
        <taxon>Actinomycetota</taxon>
        <taxon>Actinomycetes</taxon>
        <taxon>Streptosporangiales</taxon>
        <taxon>Thermomonosporaceae</taxon>
        <taxon>Actinomadura</taxon>
    </lineage>
</organism>
<dbReference type="PROSITE" id="PS51186">
    <property type="entry name" value="GNAT"/>
    <property type="match status" value="1"/>
</dbReference>
<dbReference type="InterPro" id="IPR050832">
    <property type="entry name" value="Bact_Acetyltransf"/>
</dbReference>
<comment type="caution">
    <text evidence="4">The sequence shown here is derived from an EMBL/GenBank/DDBJ whole genome shotgun (WGS) entry which is preliminary data.</text>
</comment>
<dbReference type="Proteomes" id="UP000316706">
    <property type="component" value="Unassembled WGS sequence"/>
</dbReference>
<dbReference type="AlphaFoldDB" id="A0A543I958"/>
<keyword evidence="1 4" id="KW-0808">Transferase</keyword>
<dbReference type="OrthoDB" id="3371202at2"/>
<dbReference type="RefSeq" id="WP_141966178.1">
    <property type="nucleotide sequence ID" value="NZ_VFPO01000001.1"/>
</dbReference>
<dbReference type="Gene3D" id="3.40.630.30">
    <property type="match status" value="1"/>
</dbReference>
<evidence type="ECO:0000313" key="5">
    <source>
        <dbReference type="Proteomes" id="UP000316706"/>
    </source>
</evidence>
<evidence type="ECO:0000256" key="2">
    <source>
        <dbReference type="ARBA" id="ARBA00023315"/>
    </source>
</evidence>
<evidence type="ECO:0000256" key="1">
    <source>
        <dbReference type="ARBA" id="ARBA00022679"/>
    </source>
</evidence>
<dbReference type="InterPro" id="IPR016181">
    <property type="entry name" value="Acyl_CoA_acyltransferase"/>
</dbReference>
<evidence type="ECO:0000259" key="3">
    <source>
        <dbReference type="PROSITE" id="PS51186"/>
    </source>
</evidence>
<proteinExistence type="predicted"/>
<name>A0A543I958_9ACTN</name>